<keyword evidence="2" id="KW-1185">Reference proteome</keyword>
<dbReference type="RefSeq" id="WP_249294583.1">
    <property type="nucleotide sequence ID" value="NZ_JACRSV010000001.1"/>
</dbReference>
<protein>
    <submittedName>
        <fullName evidence="1">Uncharacterized protein</fullName>
    </submittedName>
</protein>
<dbReference type="Proteomes" id="UP000610760">
    <property type="component" value="Unassembled WGS sequence"/>
</dbReference>
<gene>
    <name evidence="1" type="ORF">H8710_06270</name>
</gene>
<name>A0A926I2L2_9FIRM</name>
<dbReference type="AlphaFoldDB" id="A0A926I2L2"/>
<evidence type="ECO:0000313" key="1">
    <source>
        <dbReference type="EMBL" id="MBC8559678.1"/>
    </source>
</evidence>
<proteinExistence type="predicted"/>
<evidence type="ECO:0000313" key="2">
    <source>
        <dbReference type="Proteomes" id="UP000610760"/>
    </source>
</evidence>
<accession>A0A926I2L2</accession>
<comment type="caution">
    <text evidence="1">The sequence shown here is derived from an EMBL/GenBank/DDBJ whole genome shotgun (WGS) entry which is preliminary data.</text>
</comment>
<dbReference type="EMBL" id="JACRSV010000001">
    <property type="protein sequence ID" value="MBC8559678.1"/>
    <property type="molecule type" value="Genomic_DNA"/>
</dbReference>
<reference evidence="1" key="1">
    <citation type="submission" date="2020-08" db="EMBL/GenBank/DDBJ databases">
        <title>Genome public.</title>
        <authorList>
            <person name="Liu C."/>
            <person name="Sun Q."/>
        </authorList>
    </citation>
    <scope>NUCLEOTIDE SEQUENCE</scope>
    <source>
        <strain evidence="1">NSJ-33</strain>
    </source>
</reference>
<organism evidence="1 2">
    <name type="scientific">Fumia xinanensis</name>
    <dbReference type="NCBI Taxonomy" id="2763659"/>
    <lineage>
        <taxon>Bacteria</taxon>
        <taxon>Bacillati</taxon>
        <taxon>Bacillota</taxon>
        <taxon>Clostridia</taxon>
        <taxon>Eubacteriales</taxon>
        <taxon>Oscillospiraceae</taxon>
        <taxon>Fumia</taxon>
    </lineage>
</organism>
<sequence>MFEKAGKSFGTAGSGQAERLCPYWVVLGRRGRIWNPPATDFWGGFGTGWRMERALLLREAGRLGGACIDFMGKFLESRGRNK</sequence>